<evidence type="ECO:0000313" key="4">
    <source>
        <dbReference type="EMBL" id="RAI28386.1"/>
    </source>
</evidence>
<feature type="domain" description="HTH tetR-type" evidence="3">
    <location>
        <begin position="8"/>
        <end position="68"/>
    </location>
</feature>
<dbReference type="EMBL" id="NPEV01000010">
    <property type="protein sequence ID" value="RAI28386.1"/>
    <property type="molecule type" value="Genomic_DNA"/>
</dbReference>
<evidence type="ECO:0000256" key="1">
    <source>
        <dbReference type="ARBA" id="ARBA00023125"/>
    </source>
</evidence>
<keyword evidence="5" id="KW-1185">Reference proteome</keyword>
<dbReference type="PROSITE" id="PS50977">
    <property type="entry name" value="HTH_TETR_2"/>
    <property type="match status" value="1"/>
</dbReference>
<evidence type="ECO:0000256" key="2">
    <source>
        <dbReference type="PROSITE-ProRule" id="PRU00335"/>
    </source>
</evidence>
<dbReference type="SUPFAM" id="SSF46689">
    <property type="entry name" value="Homeodomain-like"/>
    <property type="match status" value="1"/>
</dbReference>
<dbReference type="PANTHER" id="PTHR30055:SF235">
    <property type="entry name" value="TRANSCRIPTIONAL REGULATORY PROTEIN"/>
    <property type="match status" value="1"/>
</dbReference>
<dbReference type="Proteomes" id="UP000249299">
    <property type="component" value="Unassembled WGS sequence"/>
</dbReference>
<name>A0A327JS60_9HYPH</name>
<dbReference type="RefSeq" id="WP_111433641.1">
    <property type="nucleotide sequence ID" value="NZ_JACIGG010000009.1"/>
</dbReference>
<feature type="DNA-binding region" description="H-T-H motif" evidence="2">
    <location>
        <begin position="31"/>
        <end position="50"/>
    </location>
</feature>
<keyword evidence="1 2" id="KW-0238">DNA-binding</keyword>
<accession>A0A327JS60</accession>
<dbReference type="Pfam" id="PF00440">
    <property type="entry name" value="TetR_N"/>
    <property type="match status" value="1"/>
</dbReference>
<dbReference type="Gene3D" id="1.10.357.10">
    <property type="entry name" value="Tetracycline Repressor, domain 2"/>
    <property type="match status" value="1"/>
</dbReference>
<dbReference type="PANTHER" id="PTHR30055">
    <property type="entry name" value="HTH-TYPE TRANSCRIPTIONAL REGULATOR RUTR"/>
    <property type="match status" value="1"/>
</dbReference>
<evidence type="ECO:0000259" key="3">
    <source>
        <dbReference type="PROSITE" id="PS50977"/>
    </source>
</evidence>
<dbReference type="InterPro" id="IPR009057">
    <property type="entry name" value="Homeodomain-like_sf"/>
</dbReference>
<evidence type="ECO:0000313" key="5">
    <source>
        <dbReference type="Proteomes" id="UP000249299"/>
    </source>
</evidence>
<proteinExistence type="predicted"/>
<dbReference type="PRINTS" id="PR00455">
    <property type="entry name" value="HTHTETR"/>
</dbReference>
<dbReference type="GO" id="GO:0000976">
    <property type="term" value="F:transcription cis-regulatory region binding"/>
    <property type="evidence" value="ECO:0007669"/>
    <property type="project" value="TreeGrafter"/>
</dbReference>
<dbReference type="OrthoDB" id="2356263at2"/>
<reference evidence="4 5" key="1">
    <citation type="submission" date="2017-07" db="EMBL/GenBank/DDBJ databases">
        <title>Draft Genome Sequences of Select Purple Nonsulfur Bacteria.</title>
        <authorList>
            <person name="Lasarre B."/>
            <person name="Mckinlay J.B."/>
        </authorList>
    </citation>
    <scope>NUCLEOTIDE SEQUENCE [LARGE SCALE GENOMIC DNA]</scope>
    <source>
        <strain evidence="4 5">DSM 11290</strain>
    </source>
</reference>
<sequence>MPRSPYTKDTRQQILEAAQKSFAEYGYDRTSIRQIVARAGTNIASVNYHFGSKDALYREVLAAAISDLTDDLGTAVDALDLEGLTVGHVHDFAIRHILTGISSKRFEPPRVIGWEIISPKIDMPALMNGKMAETEAQIVLLLSPAITLGATAGQKSFAARWFMTAILPPPPIADWLTELQSSGDRTFEIAVSQLADAAIAGVRALTAPAAAKAEDEG</sequence>
<dbReference type="AlphaFoldDB" id="A0A327JS60"/>
<comment type="caution">
    <text evidence="4">The sequence shown here is derived from an EMBL/GenBank/DDBJ whole genome shotgun (WGS) entry which is preliminary data.</text>
</comment>
<dbReference type="InterPro" id="IPR001647">
    <property type="entry name" value="HTH_TetR"/>
</dbReference>
<dbReference type="GO" id="GO:0003700">
    <property type="term" value="F:DNA-binding transcription factor activity"/>
    <property type="evidence" value="ECO:0007669"/>
    <property type="project" value="TreeGrafter"/>
</dbReference>
<protein>
    <recommendedName>
        <fullName evidence="3">HTH tetR-type domain-containing protein</fullName>
    </recommendedName>
</protein>
<organism evidence="4 5">
    <name type="scientific">Rhodobium orientis</name>
    <dbReference type="NCBI Taxonomy" id="34017"/>
    <lineage>
        <taxon>Bacteria</taxon>
        <taxon>Pseudomonadati</taxon>
        <taxon>Pseudomonadota</taxon>
        <taxon>Alphaproteobacteria</taxon>
        <taxon>Hyphomicrobiales</taxon>
        <taxon>Rhodobiaceae</taxon>
        <taxon>Rhodobium</taxon>
    </lineage>
</organism>
<gene>
    <name evidence="4" type="ORF">CH339_07175</name>
</gene>
<dbReference type="InterPro" id="IPR050109">
    <property type="entry name" value="HTH-type_TetR-like_transc_reg"/>
</dbReference>